<dbReference type="GO" id="GO:0005975">
    <property type="term" value="P:carbohydrate metabolic process"/>
    <property type="evidence" value="ECO:0007669"/>
    <property type="project" value="UniProtKB-ARBA"/>
</dbReference>
<keyword evidence="4" id="KW-0572">Peptidoglycan-anchor</keyword>
<evidence type="ECO:0000259" key="8">
    <source>
        <dbReference type="Pfam" id="PF16555"/>
    </source>
</evidence>
<protein>
    <submittedName>
        <fullName evidence="11">LPXTG-motif cell wall anchor domain-containing protein/fimbrial isopeptide formation D2 domain-containing protein</fullName>
    </submittedName>
</protein>
<dbReference type="Pfam" id="PF16555">
    <property type="entry name" value="GramPos_pilinD1"/>
    <property type="match status" value="1"/>
</dbReference>
<dbReference type="InterPro" id="IPR026466">
    <property type="entry name" value="Fim_isopep_form_D2_dom"/>
</dbReference>
<evidence type="ECO:0000313" key="12">
    <source>
        <dbReference type="Proteomes" id="UP000199649"/>
    </source>
</evidence>
<dbReference type="Pfam" id="PF20623">
    <property type="entry name" value="Sgo0707_N2"/>
    <property type="match status" value="1"/>
</dbReference>
<evidence type="ECO:0000256" key="4">
    <source>
        <dbReference type="ARBA" id="ARBA00023088"/>
    </source>
</evidence>
<name>A0A1H1N7J6_9MICO</name>
<dbReference type="Gene3D" id="2.60.40.10">
    <property type="entry name" value="Immunoglobulins"/>
    <property type="match status" value="2"/>
</dbReference>
<dbReference type="InterPro" id="IPR048052">
    <property type="entry name" value="FM1-like"/>
</dbReference>
<evidence type="ECO:0000256" key="2">
    <source>
        <dbReference type="ARBA" id="ARBA00022525"/>
    </source>
</evidence>
<dbReference type="AlphaFoldDB" id="A0A1H1N7J6"/>
<evidence type="ECO:0000259" key="9">
    <source>
        <dbReference type="Pfam" id="PF17802"/>
    </source>
</evidence>
<keyword evidence="12" id="KW-1185">Reference proteome</keyword>
<reference evidence="12" key="1">
    <citation type="submission" date="2016-10" db="EMBL/GenBank/DDBJ databases">
        <authorList>
            <person name="Varghese N."/>
            <person name="Submissions S."/>
        </authorList>
    </citation>
    <scope>NUCLEOTIDE SEQUENCE [LARGE SCALE GENOMIC DNA]</scope>
    <source>
        <strain evidence="12">DSM 22965</strain>
    </source>
</reference>
<feature type="chain" id="PRO_5009255258" evidence="6">
    <location>
        <begin position="36"/>
        <end position="485"/>
    </location>
</feature>
<dbReference type="InterPro" id="IPR041033">
    <property type="entry name" value="SpaA_PFL_dom_1"/>
</dbReference>
<dbReference type="InterPro" id="IPR046473">
    <property type="entry name" value="Sgo0707-like_N2"/>
</dbReference>
<evidence type="ECO:0000256" key="5">
    <source>
        <dbReference type="SAM" id="Phobius"/>
    </source>
</evidence>
<evidence type="ECO:0000313" key="11">
    <source>
        <dbReference type="EMBL" id="SDR94944.1"/>
    </source>
</evidence>
<accession>A0A1H1N7J6</accession>
<feature type="domain" description="Sgo0707-like N2" evidence="10">
    <location>
        <begin position="211"/>
        <end position="334"/>
    </location>
</feature>
<organism evidence="11 12">
    <name type="scientific">Agrococcus carbonis</name>
    <dbReference type="NCBI Taxonomy" id="684552"/>
    <lineage>
        <taxon>Bacteria</taxon>
        <taxon>Bacillati</taxon>
        <taxon>Actinomycetota</taxon>
        <taxon>Actinomycetes</taxon>
        <taxon>Micrococcales</taxon>
        <taxon>Microbacteriaceae</taxon>
        <taxon>Agrococcus</taxon>
    </lineage>
</organism>
<feature type="transmembrane region" description="Helical" evidence="5">
    <location>
        <begin position="457"/>
        <end position="476"/>
    </location>
</feature>
<keyword evidence="1" id="KW-0134">Cell wall</keyword>
<keyword evidence="3 6" id="KW-0732">Signal</keyword>
<keyword evidence="2" id="KW-0964">Secreted</keyword>
<keyword evidence="5" id="KW-0812">Transmembrane</keyword>
<feature type="domain" description="Gram-positive pilin subunit D1 N-terminal" evidence="8">
    <location>
        <begin position="46"/>
        <end position="194"/>
    </location>
</feature>
<dbReference type="EMBL" id="LT629734">
    <property type="protein sequence ID" value="SDR94944.1"/>
    <property type="molecule type" value="Genomic_DNA"/>
</dbReference>
<dbReference type="STRING" id="684552.SAMN04489719_1194"/>
<feature type="domain" description="SpaA-like prealbumin fold" evidence="9">
    <location>
        <begin position="339"/>
        <end position="417"/>
    </location>
</feature>
<dbReference type="Pfam" id="PF00746">
    <property type="entry name" value="Gram_pos_anchor"/>
    <property type="match status" value="1"/>
</dbReference>
<dbReference type="Gene3D" id="2.60.40.740">
    <property type="match status" value="1"/>
</dbReference>
<gene>
    <name evidence="11" type="ORF">SAMN04489719_1194</name>
</gene>
<dbReference type="InterPro" id="IPR019931">
    <property type="entry name" value="LPXTG_anchor"/>
</dbReference>
<keyword evidence="5" id="KW-0472">Membrane</keyword>
<dbReference type="NCBIfam" id="NF033902">
    <property type="entry name" value="iso_D2_wall_anc"/>
    <property type="match status" value="1"/>
</dbReference>
<evidence type="ECO:0000256" key="6">
    <source>
        <dbReference type="SAM" id="SignalP"/>
    </source>
</evidence>
<evidence type="ECO:0000259" key="7">
    <source>
        <dbReference type="Pfam" id="PF00746"/>
    </source>
</evidence>
<dbReference type="Proteomes" id="UP000199649">
    <property type="component" value="Chromosome I"/>
</dbReference>
<feature type="signal peptide" evidence="6">
    <location>
        <begin position="1"/>
        <end position="35"/>
    </location>
</feature>
<dbReference type="Pfam" id="PF17802">
    <property type="entry name" value="SpaA"/>
    <property type="match status" value="1"/>
</dbReference>
<dbReference type="OrthoDB" id="3199332at2"/>
<evidence type="ECO:0000256" key="1">
    <source>
        <dbReference type="ARBA" id="ARBA00022512"/>
    </source>
</evidence>
<proteinExistence type="predicted"/>
<evidence type="ECO:0000259" key="10">
    <source>
        <dbReference type="Pfam" id="PF20623"/>
    </source>
</evidence>
<dbReference type="NCBIfam" id="TIGR01167">
    <property type="entry name" value="LPXTG_anchor"/>
    <property type="match status" value="1"/>
</dbReference>
<sequence>MASTKKGLTARVAAGFGAVALATLTALGGALPASAAPNIDPQEPGSIIIHKFEQPVERGDVGTGLELGEDALAGLEPVAGVEFTVTRVTSLDVLDNDTWAKLGVGLTGADVVNGVGGPYEFGTPVVGSTDGDGLLEVDGLPVGVYLVQESAVPAPSVGGPNVVIQPAPFLVVLPQVDESTGDWFYDVHVYPKNTTALASKSVSAPDHQVLGTTIEWAITSHAPVPSQGTALTSYVVRDDLAAQLDYVEGSIVVTVAGTALELGDDYTLSAPGGAGGTLSVTFTGAGRQALLDNPGAEVSVTFDTAVVAVSATGAIANTGAVVINGTTVPTNTVTDHWGAVELFKHDASERGLSGAVFELRDSSGVALLDGSGDPIRYTSGANGVIAIDGLRTASPTGLAYQLVEITAPSGYVLPANPADRVHSFTVAPGTPAGYEVTVENEQVPPYQLPVTGGTGQVAFMIGGFGLVALALGFALARRRKEQAQA</sequence>
<keyword evidence="5" id="KW-1133">Transmembrane helix</keyword>
<evidence type="ECO:0000256" key="3">
    <source>
        <dbReference type="ARBA" id="ARBA00022729"/>
    </source>
</evidence>
<dbReference type="InterPro" id="IPR013783">
    <property type="entry name" value="Ig-like_fold"/>
</dbReference>
<dbReference type="RefSeq" id="WP_092666158.1">
    <property type="nucleotide sequence ID" value="NZ_LT629734.1"/>
</dbReference>
<feature type="domain" description="Gram-positive cocci surface proteins LPxTG" evidence="7">
    <location>
        <begin position="447"/>
        <end position="481"/>
    </location>
</feature>
<dbReference type="NCBIfam" id="TIGR04226">
    <property type="entry name" value="RrgB_K2N_iso_D2"/>
    <property type="match status" value="1"/>
</dbReference>
<dbReference type="InterPro" id="IPR032364">
    <property type="entry name" value="GramPos_pilinD1_N"/>
</dbReference>